<accession>A0A370GEL1</accession>
<protein>
    <submittedName>
        <fullName evidence="8">Putative MFS family arabinose efflux permease</fullName>
    </submittedName>
</protein>
<organism evidence="8 9">
    <name type="scientific">Falsibacillus pallidus</name>
    <dbReference type="NCBI Taxonomy" id="493781"/>
    <lineage>
        <taxon>Bacteria</taxon>
        <taxon>Bacillati</taxon>
        <taxon>Bacillota</taxon>
        <taxon>Bacilli</taxon>
        <taxon>Bacillales</taxon>
        <taxon>Bacillaceae</taxon>
        <taxon>Falsibacillus</taxon>
    </lineage>
</organism>
<dbReference type="InterPro" id="IPR011701">
    <property type="entry name" value="MFS"/>
</dbReference>
<dbReference type="Gene3D" id="1.20.1250.20">
    <property type="entry name" value="MFS general substrate transporter like domains"/>
    <property type="match status" value="1"/>
</dbReference>
<feature type="transmembrane region" description="Helical" evidence="6">
    <location>
        <begin position="274"/>
        <end position="293"/>
    </location>
</feature>
<dbReference type="PANTHER" id="PTHR23531:SF2">
    <property type="entry name" value="PERMEASE"/>
    <property type="match status" value="1"/>
</dbReference>
<dbReference type="InterPro" id="IPR036259">
    <property type="entry name" value="MFS_trans_sf"/>
</dbReference>
<feature type="transmembrane region" description="Helical" evidence="6">
    <location>
        <begin position="12"/>
        <end position="35"/>
    </location>
</feature>
<evidence type="ECO:0000256" key="5">
    <source>
        <dbReference type="ARBA" id="ARBA00023136"/>
    </source>
</evidence>
<dbReference type="PROSITE" id="PS50850">
    <property type="entry name" value="MFS"/>
    <property type="match status" value="1"/>
</dbReference>
<keyword evidence="5 6" id="KW-0472">Membrane</keyword>
<dbReference type="PANTHER" id="PTHR23531">
    <property type="entry name" value="QUINOLENE RESISTANCE PROTEIN NORA"/>
    <property type="match status" value="1"/>
</dbReference>
<evidence type="ECO:0000259" key="7">
    <source>
        <dbReference type="PROSITE" id="PS50850"/>
    </source>
</evidence>
<reference evidence="8 9" key="1">
    <citation type="submission" date="2018-07" db="EMBL/GenBank/DDBJ databases">
        <title>Genomic Encyclopedia of Type Strains, Phase IV (KMG-IV): sequencing the most valuable type-strain genomes for metagenomic binning, comparative biology and taxonomic classification.</title>
        <authorList>
            <person name="Goeker M."/>
        </authorList>
    </citation>
    <scope>NUCLEOTIDE SEQUENCE [LARGE SCALE GENOMIC DNA]</scope>
    <source>
        <strain evidence="8 9">DSM 25281</strain>
    </source>
</reference>
<feature type="transmembrane region" description="Helical" evidence="6">
    <location>
        <begin position="77"/>
        <end position="94"/>
    </location>
</feature>
<feature type="transmembrane region" description="Helical" evidence="6">
    <location>
        <begin position="211"/>
        <end position="232"/>
    </location>
</feature>
<dbReference type="RefSeq" id="WP_114745635.1">
    <property type="nucleotide sequence ID" value="NZ_QQAY01000005.1"/>
</dbReference>
<dbReference type="AlphaFoldDB" id="A0A370GEL1"/>
<feature type="transmembrane region" description="Helical" evidence="6">
    <location>
        <begin position="166"/>
        <end position="190"/>
    </location>
</feature>
<dbReference type="GO" id="GO:0005886">
    <property type="term" value="C:plasma membrane"/>
    <property type="evidence" value="ECO:0007669"/>
    <property type="project" value="UniProtKB-SubCell"/>
</dbReference>
<dbReference type="InterPro" id="IPR052714">
    <property type="entry name" value="MFS_Exporter"/>
</dbReference>
<evidence type="ECO:0000313" key="9">
    <source>
        <dbReference type="Proteomes" id="UP000255326"/>
    </source>
</evidence>
<comment type="caution">
    <text evidence="8">The sequence shown here is derived from an EMBL/GenBank/DDBJ whole genome shotgun (WGS) entry which is preliminary data.</text>
</comment>
<keyword evidence="4 6" id="KW-1133">Transmembrane helix</keyword>
<gene>
    <name evidence="8" type="ORF">DFR59_10584</name>
</gene>
<keyword evidence="3 6" id="KW-0812">Transmembrane</keyword>
<evidence type="ECO:0000256" key="6">
    <source>
        <dbReference type="SAM" id="Phobius"/>
    </source>
</evidence>
<dbReference type="EMBL" id="QQAY01000005">
    <property type="protein sequence ID" value="RDI42245.1"/>
    <property type="molecule type" value="Genomic_DNA"/>
</dbReference>
<dbReference type="PROSITE" id="PS00216">
    <property type="entry name" value="SUGAR_TRANSPORT_1"/>
    <property type="match status" value="1"/>
</dbReference>
<feature type="domain" description="Major facilitator superfamily (MFS) profile" evidence="7">
    <location>
        <begin position="10"/>
        <end position="387"/>
    </location>
</feature>
<dbReference type="CDD" id="cd17489">
    <property type="entry name" value="MFS_YfcJ_like"/>
    <property type="match status" value="1"/>
</dbReference>
<dbReference type="OrthoDB" id="9814001at2"/>
<proteinExistence type="predicted"/>
<evidence type="ECO:0000313" key="8">
    <source>
        <dbReference type="EMBL" id="RDI42245.1"/>
    </source>
</evidence>
<feature type="transmembrane region" description="Helical" evidence="6">
    <location>
        <begin position="139"/>
        <end position="160"/>
    </location>
</feature>
<feature type="transmembrane region" description="Helical" evidence="6">
    <location>
        <begin position="299"/>
        <end position="320"/>
    </location>
</feature>
<feature type="transmembrane region" description="Helical" evidence="6">
    <location>
        <begin position="47"/>
        <end position="65"/>
    </location>
</feature>
<dbReference type="InterPro" id="IPR005829">
    <property type="entry name" value="Sugar_transporter_CS"/>
</dbReference>
<dbReference type="SUPFAM" id="SSF103473">
    <property type="entry name" value="MFS general substrate transporter"/>
    <property type="match status" value="1"/>
</dbReference>
<feature type="transmembrane region" description="Helical" evidence="6">
    <location>
        <begin position="364"/>
        <end position="382"/>
    </location>
</feature>
<feature type="transmembrane region" description="Helical" evidence="6">
    <location>
        <begin position="332"/>
        <end position="358"/>
    </location>
</feature>
<evidence type="ECO:0000256" key="1">
    <source>
        <dbReference type="ARBA" id="ARBA00004651"/>
    </source>
</evidence>
<dbReference type="Pfam" id="PF07690">
    <property type="entry name" value="MFS_1"/>
    <property type="match status" value="1"/>
</dbReference>
<evidence type="ECO:0000256" key="2">
    <source>
        <dbReference type="ARBA" id="ARBA00022448"/>
    </source>
</evidence>
<feature type="transmembrane region" description="Helical" evidence="6">
    <location>
        <begin position="244"/>
        <end position="262"/>
    </location>
</feature>
<comment type="subcellular location">
    <subcellularLocation>
        <location evidence="1">Cell membrane</location>
        <topology evidence="1">Multi-pass membrane protein</topology>
    </subcellularLocation>
</comment>
<dbReference type="GO" id="GO:0022857">
    <property type="term" value="F:transmembrane transporter activity"/>
    <property type="evidence" value="ECO:0007669"/>
    <property type="project" value="InterPro"/>
</dbReference>
<dbReference type="Proteomes" id="UP000255326">
    <property type="component" value="Unassembled WGS sequence"/>
</dbReference>
<evidence type="ECO:0000256" key="3">
    <source>
        <dbReference type="ARBA" id="ARBA00022692"/>
    </source>
</evidence>
<evidence type="ECO:0000256" key="4">
    <source>
        <dbReference type="ARBA" id="ARBA00022989"/>
    </source>
</evidence>
<dbReference type="InterPro" id="IPR020846">
    <property type="entry name" value="MFS_dom"/>
</dbReference>
<keyword evidence="2" id="KW-0813">Transport</keyword>
<keyword evidence="9" id="KW-1185">Reference proteome</keyword>
<sequence>MNTQKLWTKEFLGISFSSFFLFLTFYILLVTLPIYTLDELHGNEQEIGLIVAIFLVSAVLCRPFSGRWIESLGRKKILLISMILFFVATPFYFLAKSFVVLLALRFFHGIGFGMATTVTGTIAADIVPNERRGEGMGYFATFMNLAMVIGPFLGLTVIHYSSFHVLFLLCAIFAALALGCALLVKLPAGAKKHSSVQRPKLSIHDFFEKRALPISLSAGSLSFAYSSILSFISVYAKGLGLVEAASFFFVVYAAAIILSRPFTGKWFDRYGENFIIYPSILFFAIGMFVLSIVHSAPLLLVAGALIGLGYGTLVPGLQTVALNSAPPHRRGIATATFFTVFDSGIGSGSFLLGLLAAAAGYSKLYLYLSIYILIMGVGYHLLHGRKKRGAAVEEEKLSA</sequence>
<name>A0A370GEL1_9BACI</name>
<feature type="transmembrane region" description="Helical" evidence="6">
    <location>
        <begin position="106"/>
        <end position="127"/>
    </location>
</feature>